<keyword evidence="1" id="KW-0812">Transmembrane</keyword>
<evidence type="ECO:0000256" key="1">
    <source>
        <dbReference type="SAM" id="Phobius"/>
    </source>
</evidence>
<dbReference type="Gene3D" id="3.10.310.50">
    <property type="match status" value="1"/>
</dbReference>
<dbReference type="AlphaFoldDB" id="A0A2W4WH53"/>
<evidence type="ECO:0000313" key="3">
    <source>
        <dbReference type="EMBL" id="PZO18538.1"/>
    </source>
</evidence>
<dbReference type="PANTHER" id="PTHR30373:SF2">
    <property type="entry name" value="UPF0603 PROTEIN YGCG"/>
    <property type="match status" value="1"/>
</dbReference>
<name>A0A2W4WH53_9CYAN</name>
<reference evidence="4" key="1">
    <citation type="submission" date="2018-04" db="EMBL/GenBank/DDBJ databases">
        <authorList>
            <person name="Cornet L."/>
        </authorList>
    </citation>
    <scope>NUCLEOTIDE SEQUENCE [LARGE SCALE GENOMIC DNA]</scope>
</reference>
<dbReference type="Proteomes" id="UP000249354">
    <property type="component" value="Unassembled WGS sequence"/>
</dbReference>
<dbReference type="InterPro" id="IPR007621">
    <property type="entry name" value="TPM_dom"/>
</dbReference>
<feature type="transmembrane region" description="Helical" evidence="1">
    <location>
        <begin position="216"/>
        <end position="236"/>
    </location>
</feature>
<keyword evidence="1" id="KW-1133">Transmembrane helix</keyword>
<sequence>MSQKFRSVSLGWLRQLLCLIAIAIFSTHLVAAPVLATSMYTMPTSVDSSTWVLDEASQISRINEGQIASELKVLAQDTGNEIRFVTVHRLDYEVTAQSFADELLARWFPTPEARANETVIVLDDVTNTIGISVGDETANVLTDDIAESVVGETMKVPLLQSNQYNQSFVDASDRLVAVLSGAPDPGPPVYDNSVETERTYATAEETAASRGSSTTWVIVLLVAATVIPMATYYWYLSIGG</sequence>
<proteinExistence type="predicted"/>
<evidence type="ECO:0000313" key="4">
    <source>
        <dbReference type="Proteomes" id="UP000249354"/>
    </source>
</evidence>
<keyword evidence="1" id="KW-0472">Membrane</keyword>
<comment type="caution">
    <text evidence="3">The sequence shown here is derived from an EMBL/GenBank/DDBJ whole genome shotgun (WGS) entry which is preliminary data.</text>
</comment>
<dbReference type="NCBIfam" id="NF047379">
    <property type="entry name" value="photo_II_Psb32"/>
    <property type="match status" value="1"/>
</dbReference>
<protein>
    <submittedName>
        <fullName evidence="3">Beta-propeller domain-containing protein, methanol dehydrogenase</fullName>
    </submittedName>
</protein>
<organism evidence="3 4">
    <name type="scientific">Leptolyngbya foveolarum</name>
    <dbReference type="NCBI Taxonomy" id="47253"/>
    <lineage>
        <taxon>Bacteria</taxon>
        <taxon>Bacillati</taxon>
        <taxon>Cyanobacteriota</taxon>
        <taxon>Cyanophyceae</taxon>
        <taxon>Leptolyngbyales</taxon>
        <taxon>Leptolyngbyaceae</taxon>
        <taxon>Leptolyngbya group</taxon>
        <taxon>Leptolyngbya</taxon>
    </lineage>
</organism>
<accession>A0A2W4WH53</accession>
<gene>
    <name evidence="3" type="ORF">DCF25_09730</name>
</gene>
<feature type="domain" description="TPM" evidence="2">
    <location>
        <begin position="52"/>
        <end position="177"/>
    </location>
</feature>
<dbReference type="Pfam" id="PF04536">
    <property type="entry name" value="TPM_phosphatase"/>
    <property type="match status" value="1"/>
</dbReference>
<evidence type="ECO:0000259" key="2">
    <source>
        <dbReference type="Pfam" id="PF04536"/>
    </source>
</evidence>
<reference evidence="3 4" key="2">
    <citation type="submission" date="2018-06" db="EMBL/GenBank/DDBJ databases">
        <title>Metagenomic assembly of (sub)arctic Cyanobacteria and their associated microbiome from non-axenic cultures.</title>
        <authorList>
            <person name="Baurain D."/>
        </authorList>
    </citation>
    <scope>NUCLEOTIDE SEQUENCE [LARGE SCALE GENOMIC DNA]</scope>
    <source>
        <strain evidence="3">ULC129bin1</strain>
    </source>
</reference>
<dbReference type="PANTHER" id="PTHR30373">
    <property type="entry name" value="UPF0603 PROTEIN YGCG"/>
    <property type="match status" value="1"/>
</dbReference>
<dbReference type="EMBL" id="QBMC01000054">
    <property type="protein sequence ID" value="PZO18538.1"/>
    <property type="molecule type" value="Genomic_DNA"/>
</dbReference>